<reference evidence="8 9" key="1">
    <citation type="submission" date="2018-07" db="EMBL/GenBank/DDBJ databases">
        <title>Genome sequence of Rhodococcus rhodnii ATCC 35071 from Rhodnius prolixus.</title>
        <authorList>
            <person name="Patel V."/>
            <person name="Vogel K.J."/>
        </authorList>
    </citation>
    <scope>NUCLEOTIDE SEQUENCE [LARGE SCALE GENOMIC DNA]</scope>
    <source>
        <strain evidence="8 9">ATCC 35071</strain>
    </source>
</reference>
<feature type="transmembrane region" description="Helical" evidence="6">
    <location>
        <begin position="306"/>
        <end position="330"/>
    </location>
</feature>
<dbReference type="RefSeq" id="WP_010839400.1">
    <property type="nucleotide sequence ID" value="NZ_QRCM01000001.1"/>
</dbReference>
<evidence type="ECO:0000256" key="4">
    <source>
        <dbReference type="ARBA" id="ARBA00022989"/>
    </source>
</evidence>
<comment type="caution">
    <text evidence="8">The sequence shown here is derived from an EMBL/GenBank/DDBJ whole genome shotgun (WGS) entry which is preliminary data.</text>
</comment>
<feature type="transmembrane region" description="Helical" evidence="6">
    <location>
        <begin position="96"/>
        <end position="119"/>
    </location>
</feature>
<proteinExistence type="predicted"/>
<dbReference type="InterPro" id="IPR050189">
    <property type="entry name" value="MFS_Efflux_Transporters"/>
</dbReference>
<dbReference type="InterPro" id="IPR011701">
    <property type="entry name" value="MFS"/>
</dbReference>
<dbReference type="Proteomes" id="UP000471120">
    <property type="component" value="Unassembled WGS sequence"/>
</dbReference>
<evidence type="ECO:0000256" key="2">
    <source>
        <dbReference type="ARBA" id="ARBA00022475"/>
    </source>
</evidence>
<gene>
    <name evidence="8" type="ORF">DW322_06750</name>
</gene>
<evidence type="ECO:0000313" key="9">
    <source>
        <dbReference type="Proteomes" id="UP000471120"/>
    </source>
</evidence>
<feature type="transmembrane region" description="Helical" evidence="6">
    <location>
        <begin position="68"/>
        <end position="90"/>
    </location>
</feature>
<feature type="transmembrane region" description="Helical" evidence="6">
    <location>
        <begin position="281"/>
        <end position="300"/>
    </location>
</feature>
<feature type="transmembrane region" description="Helical" evidence="6">
    <location>
        <begin position="248"/>
        <end position="269"/>
    </location>
</feature>
<feature type="transmembrane region" description="Helical" evidence="6">
    <location>
        <begin position="159"/>
        <end position="181"/>
    </location>
</feature>
<dbReference type="AlphaFoldDB" id="A0A6P2CBR6"/>
<dbReference type="GO" id="GO:0005886">
    <property type="term" value="C:plasma membrane"/>
    <property type="evidence" value="ECO:0007669"/>
    <property type="project" value="UniProtKB-SubCell"/>
</dbReference>
<dbReference type="PANTHER" id="PTHR43124:SF3">
    <property type="entry name" value="CHLORAMPHENICOL EFFLUX PUMP RV0191"/>
    <property type="match status" value="1"/>
</dbReference>
<evidence type="ECO:0000256" key="6">
    <source>
        <dbReference type="SAM" id="Phobius"/>
    </source>
</evidence>
<feature type="transmembrane region" description="Helical" evidence="6">
    <location>
        <begin position="215"/>
        <end position="236"/>
    </location>
</feature>
<sequence length="422" mass="44668">MKRVWWVWGAGIFAYVIAVLHRTTFGVAGIEASERFAIGPGVLSSFVVLQVVVYAGMQIPAGVLLDRFGSRTMIAIGALMMAIAQTVLAVTESLPLAIAARIVVGAGDAFTFISVLRLVPQWFAPRRVPLVSQLTGITGQLGQVLSAIPFTALLTSAGWPTAFGAAAALGVLAFVLSLAVIRDSPPGNEVVAAPAGVRDVARQVRAVFSNHAARLGFFTHMGTQFSITAFSLLWGVPYLTTAQGLTPSQAGLMLTLSVVVAIASGAVVGVLSGRYPMRRSLMVLTVMAASAVMWTIVLALPGPAPAWLLAALVVVISVGGPGSMIGFDFARMLVPTTSMGTAQGLVNSGGFFATLLVLQSMGMILDAMGGYTFEAFRVAWCVQYVIWAVAAVGVLVFRRRTRRELGVTVRPLRHAVRERRRR</sequence>
<feature type="transmembrane region" description="Helical" evidence="6">
    <location>
        <begin position="377"/>
        <end position="397"/>
    </location>
</feature>
<accession>A0A6P2CBR6</accession>
<feature type="transmembrane region" description="Helical" evidence="6">
    <location>
        <begin position="36"/>
        <end position="56"/>
    </location>
</feature>
<feature type="transmembrane region" description="Helical" evidence="6">
    <location>
        <begin position="7"/>
        <end position="30"/>
    </location>
</feature>
<dbReference type="EMBL" id="QRCM01000001">
    <property type="protein sequence ID" value="TXG89965.1"/>
    <property type="molecule type" value="Genomic_DNA"/>
</dbReference>
<dbReference type="Pfam" id="PF07690">
    <property type="entry name" value="MFS_1"/>
    <property type="match status" value="1"/>
</dbReference>
<dbReference type="Gene3D" id="1.20.1250.20">
    <property type="entry name" value="MFS general substrate transporter like domains"/>
    <property type="match status" value="2"/>
</dbReference>
<evidence type="ECO:0000259" key="7">
    <source>
        <dbReference type="PROSITE" id="PS50850"/>
    </source>
</evidence>
<dbReference type="SUPFAM" id="SSF103473">
    <property type="entry name" value="MFS general substrate transporter"/>
    <property type="match status" value="1"/>
</dbReference>
<keyword evidence="5 6" id="KW-0472">Membrane</keyword>
<organism evidence="8 9">
    <name type="scientific">Rhodococcus rhodnii</name>
    <dbReference type="NCBI Taxonomy" id="38312"/>
    <lineage>
        <taxon>Bacteria</taxon>
        <taxon>Bacillati</taxon>
        <taxon>Actinomycetota</taxon>
        <taxon>Actinomycetes</taxon>
        <taxon>Mycobacteriales</taxon>
        <taxon>Nocardiaceae</taxon>
        <taxon>Rhodococcus</taxon>
    </lineage>
</organism>
<dbReference type="InterPro" id="IPR036259">
    <property type="entry name" value="MFS_trans_sf"/>
</dbReference>
<evidence type="ECO:0000256" key="5">
    <source>
        <dbReference type="ARBA" id="ARBA00023136"/>
    </source>
</evidence>
<evidence type="ECO:0000313" key="8">
    <source>
        <dbReference type="EMBL" id="TXG89965.1"/>
    </source>
</evidence>
<protein>
    <submittedName>
        <fullName evidence="8">MFS transporter</fullName>
    </submittedName>
</protein>
<feature type="transmembrane region" description="Helical" evidence="6">
    <location>
        <begin position="342"/>
        <end position="365"/>
    </location>
</feature>
<evidence type="ECO:0000256" key="1">
    <source>
        <dbReference type="ARBA" id="ARBA00004651"/>
    </source>
</evidence>
<dbReference type="GO" id="GO:0022857">
    <property type="term" value="F:transmembrane transporter activity"/>
    <property type="evidence" value="ECO:0007669"/>
    <property type="project" value="InterPro"/>
</dbReference>
<evidence type="ECO:0000256" key="3">
    <source>
        <dbReference type="ARBA" id="ARBA00022692"/>
    </source>
</evidence>
<keyword evidence="3 6" id="KW-0812">Transmembrane</keyword>
<name>A0A6P2CBR6_9NOCA</name>
<dbReference type="PANTHER" id="PTHR43124">
    <property type="entry name" value="PURINE EFFLUX PUMP PBUE"/>
    <property type="match status" value="1"/>
</dbReference>
<keyword evidence="4 6" id="KW-1133">Transmembrane helix</keyword>
<dbReference type="InterPro" id="IPR020846">
    <property type="entry name" value="MFS_dom"/>
</dbReference>
<keyword evidence="2" id="KW-1003">Cell membrane</keyword>
<dbReference type="PROSITE" id="PS50850">
    <property type="entry name" value="MFS"/>
    <property type="match status" value="1"/>
</dbReference>
<comment type="subcellular location">
    <subcellularLocation>
        <location evidence="1">Cell membrane</location>
        <topology evidence="1">Multi-pass membrane protein</topology>
    </subcellularLocation>
</comment>
<feature type="domain" description="Major facilitator superfamily (MFS) profile" evidence="7">
    <location>
        <begin position="7"/>
        <end position="402"/>
    </location>
</feature>